<dbReference type="Proteomes" id="UP001501444">
    <property type="component" value="Unassembled WGS sequence"/>
</dbReference>
<comment type="caution">
    <text evidence="1">The sequence shown here is derived from an EMBL/GenBank/DDBJ whole genome shotgun (WGS) entry which is preliminary data.</text>
</comment>
<name>A0ABN3HBH4_9ACTN</name>
<reference evidence="1 2" key="1">
    <citation type="journal article" date="2019" name="Int. J. Syst. Evol. Microbiol.">
        <title>The Global Catalogue of Microorganisms (GCM) 10K type strain sequencing project: providing services to taxonomists for standard genome sequencing and annotation.</title>
        <authorList>
            <consortium name="The Broad Institute Genomics Platform"/>
            <consortium name="The Broad Institute Genome Sequencing Center for Infectious Disease"/>
            <person name="Wu L."/>
            <person name="Ma J."/>
        </authorList>
    </citation>
    <scope>NUCLEOTIDE SEQUENCE [LARGE SCALE GENOMIC DNA]</scope>
    <source>
        <strain evidence="1 2">JCM 3272</strain>
    </source>
</reference>
<dbReference type="EMBL" id="BAAARV010000078">
    <property type="protein sequence ID" value="GAA2375088.1"/>
    <property type="molecule type" value="Genomic_DNA"/>
</dbReference>
<accession>A0ABN3HBH4</accession>
<gene>
    <name evidence="1" type="ORF">GCM10010170_078450</name>
</gene>
<sequence>MEMRRHVELVATAYADELSIRSLAEISAITADQNVRIVGGQMASLLLTAFPVPGIDVRRTRDADAAITTELAGSGVIHQRLLDYGYTATSGNSYTRPVPDLAVAGGPVPELAVDLLIPSLDGRFQPQEHGGRAFDAAPGLAPALATDPITIDAAARMLGGATLKFTVRVPTVELAVVIKALAYGSRHQARDVEDIYRLLEIIDSYPPDEIGGWRLNETPLLGSRRDAAVHLHDLARHSRRRSNIAVPAARLATLIASLVTRTG</sequence>
<evidence type="ECO:0000313" key="1">
    <source>
        <dbReference type="EMBL" id="GAA2375088.1"/>
    </source>
</evidence>
<protein>
    <recommendedName>
        <fullName evidence="3">Nucleotidyl transferase AbiEii/AbiGii toxin family protein</fullName>
    </recommendedName>
</protein>
<organism evidence="1 2">
    <name type="scientific">Dactylosporangium salmoneum</name>
    <dbReference type="NCBI Taxonomy" id="53361"/>
    <lineage>
        <taxon>Bacteria</taxon>
        <taxon>Bacillati</taxon>
        <taxon>Actinomycetota</taxon>
        <taxon>Actinomycetes</taxon>
        <taxon>Micromonosporales</taxon>
        <taxon>Micromonosporaceae</taxon>
        <taxon>Dactylosporangium</taxon>
    </lineage>
</organism>
<evidence type="ECO:0000313" key="2">
    <source>
        <dbReference type="Proteomes" id="UP001501444"/>
    </source>
</evidence>
<proteinExistence type="predicted"/>
<evidence type="ECO:0008006" key="3">
    <source>
        <dbReference type="Google" id="ProtNLM"/>
    </source>
</evidence>
<keyword evidence="2" id="KW-1185">Reference proteome</keyword>
<dbReference type="RefSeq" id="WP_344617710.1">
    <property type="nucleotide sequence ID" value="NZ_BAAARV010000078.1"/>
</dbReference>